<dbReference type="PATRIC" id="fig|1191523.3.peg.1967"/>
<feature type="coiled-coil region" evidence="1">
    <location>
        <begin position="288"/>
        <end position="315"/>
    </location>
</feature>
<dbReference type="AlphaFoldDB" id="I6ZSS4"/>
<dbReference type="Proteomes" id="UP000009011">
    <property type="component" value="Chromosome"/>
</dbReference>
<evidence type="ECO:0000256" key="2">
    <source>
        <dbReference type="SAM" id="Phobius"/>
    </source>
</evidence>
<dbReference type="STRING" id="1191523.MROS_1856"/>
<dbReference type="KEGG" id="mro:MROS_1856"/>
<evidence type="ECO:0000313" key="4">
    <source>
        <dbReference type="Proteomes" id="UP000009011"/>
    </source>
</evidence>
<keyword evidence="1" id="KW-0175">Coiled coil</keyword>
<keyword evidence="2" id="KW-0812">Transmembrane</keyword>
<organism evidence="3 4">
    <name type="scientific">Melioribacter roseus (strain DSM 23840 / JCM 17771 / VKM B-2668 / P3M-2)</name>
    <dbReference type="NCBI Taxonomy" id="1191523"/>
    <lineage>
        <taxon>Bacteria</taxon>
        <taxon>Pseudomonadati</taxon>
        <taxon>Ignavibacteriota</taxon>
        <taxon>Ignavibacteria</taxon>
        <taxon>Ignavibacteriales</taxon>
        <taxon>Melioribacteraceae</taxon>
        <taxon>Melioribacter</taxon>
    </lineage>
</organism>
<sequence length="377" mass="44017">MMNERLIENIKKFLPVLPIILLTIVLMLVFKFNKENIDVFIEERQNDIISFYAGSLKPLFYKTQISNEDIFNFALYKYLPIDKVNNEVVLISDDTAKRDVVYEIKTLPAEADQNHYKQFVDYLQLNAAQRRQVDSLLEFYKKQIYYSILTGDNQTLAFNSRLADLQKTLLADLINFARRINKSKIDILLAKNRNIPHEWEFIDFVKTTRKVRDDRFLFITPDTVFFAKGNIDTQALDNQFMHTGTKGIPAAGNIKFELLKDHSVFNIKFDSSNFKVSIPYSDDYYEGTKEFRVKLDNLNKELQRIQIDLPKLLEAEISVEKKFKYDQHNIDPSEIIKATLKAVGEKGEVDWEEFGRKIDSMARSYADSVSKQKKVNP</sequence>
<evidence type="ECO:0000256" key="1">
    <source>
        <dbReference type="SAM" id="Coils"/>
    </source>
</evidence>
<dbReference type="HOGENOM" id="CLU_733198_0_0_10"/>
<dbReference type="EMBL" id="CP003557">
    <property type="protein sequence ID" value="AFN75089.1"/>
    <property type="molecule type" value="Genomic_DNA"/>
</dbReference>
<dbReference type="OrthoDB" id="9883276at2"/>
<proteinExistence type="predicted"/>
<name>I6ZSS4_MELRP</name>
<accession>I6ZSS4</accession>
<evidence type="ECO:0000313" key="3">
    <source>
        <dbReference type="EMBL" id="AFN75089.1"/>
    </source>
</evidence>
<protein>
    <submittedName>
        <fullName evidence="3">Uncharacterized protein</fullName>
    </submittedName>
</protein>
<reference evidence="3 4" key="1">
    <citation type="journal article" date="2013" name="PLoS ONE">
        <title>Genomic analysis of Melioribacter roseus, facultatively anaerobic organotrophic bacterium representing a novel deep lineage within Bacteriodetes/Chlorobi group.</title>
        <authorList>
            <person name="Kadnikov V.V."/>
            <person name="Mardanov A.V."/>
            <person name="Podosokorskaya O.A."/>
            <person name="Gavrilov S.N."/>
            <person name="Kublanov I.V."/>
            <person name="Beletsky A.V."/>
            <person name="Bonch-Osmolovskaya E.A."/>
            <person name="Ravin N.V."/>
        </authorList>
    </citation>
    <scope>NUCLEOTIDE SEQUENCE [LARGE SCALE GENOMIC DNA]</scope>
    <source>
        <strain evidence="4">JCM 17771 / P3M-2</strain>
    </source>
</reference>
<dbReference type="RefSeq" id="WP_014856521.1">
    <property type="nucleotide sequence ID" value="NC_018178.1"/>
</dbReference>
<feature type="transmembrane region" description="Helical" evidence="2">
    <location>
        <begin position="12"/>
        <end position="30"/>
    </location>
</feature>
<keyword evidence="4" id="KW-1185">Reference proteome</keyword>
<gene>
    <name evidence="3" type="ordered locus">MROS_1856</name>
</gene>
<keyword evidence="2" id="KW-0472">Membrane</keyword>
<keyword evidence="2" id="KW-1133">Transmembrane helix</keyword>